<dbReference type="InterPro" id="IPR051468">
    <property type="entry name" value="Fungal_SecMetab_SDRs"/>
</dbReference>
<dbReference type="InterPro" id="IPR019734">
    <property type="entry name" value="TPR_rpt"/>
</dbReference>
<dbReference type="PROSITE" id="PS50005">
    <property type="entry name" value="TPR"/>
    <property type="match status" value="1"/>
</dbReference>
<sequence length="357" mass="41273">MKKLIYFLFIFSNLCFGQKQSYEDRKALADSFYNNNEYEHSLQIFDELLGKDSKNHYLLGRVGLCLYDLKNYQKAKEKFRLAALYCPVDENKTIAGYYANLSSCYSNLKENEKAYQYASKAYSLDDKSSQILWNAALNALNLGKYDECLNILDNAKIEKSNAFFSLYGQSYLSKGESKKAIENYENLLQNYEENNDVIKLDLLIQKKNLFNAYMRFLGENSSNSSKYEDKATQLFNDISQHKEERINMLKLLLDHKCSWYVNESLRNTNMTKAALNMMTLTSAKEFEKDQIYMSAVDVGWISTGAKESLRKKQFEQGYIPPLDSVDGAARILHPVVDGIQGNYFSGVLLKNYKIHTW</sequence>
<accession>A0A1I0S3F4</accession>
<dbReference type="GO" id="GO:0005737">
    <property type="term" value="C:cytoplasm"/>
    <property type="evidence" value="ECO:0007669"/>
    <property type="project" value="TreeGrafter"/>
</dbReference>
<dbReference type="PANTHER" id="PTHR43544">
    <property type="entry name" value="SHORT-CHAIN DEHYDROGENASE/REDUCTASE"/>
    <property type="match status" value="1"/>
</dbReference>
<evidence type="ECO:0000256" key="2">
    <source>
        <dbReference type="SAM" id="Coils"/>
    </source>
</evidence>
<organism evidence="3 4">
    <name type="scientific">Chryseobacterium wanjuense</name>
    <dbReference type="NCBI Taxonomy" id="356305"/>
    <lineage>
        <taxon>Bacteria</taxon>
        <taxon>Pseudomonadati</taxon>
        <taxon>Bacteroidota</taxon>
        <taxon>Flavobacteriia</taxon>
        <taxon>Flavobacteriales</taxon>
        <taxon>Weeksellaceae</taxon>
        <taxon>Chryseobacterium group</taxon>
        <taxon>Chryseobacterium</taxon>
    </lineage>
</organism>
<dbReference type="Proteomes" id="UP000199469">
    <property type="component" value="Unassembled WGS sequence"/>
</dbReference>
<dbReference type="PANTHER" id="PTHR43544:SF2">
    <property type="entry name" value="OXIDOREDUCTASE"/>
    <property type="match status" value="1"/>
</dbReference>
<feature type="repeat" description="TPR" evidence="1">
    <location>
        <begin position="161"/>
        <end position="194"/>
    </location>
</feature>
<keyword evidence="2" id="KW-0175">Coiled coil</keyword>
<dbReference type="SMART" id="SM00028">
    <property type="entry name" value="TPR"/>
    <property type="match status" value="4"/>
</dbReference>
<dbReference type="SUPFAM" id="SSF51735">
    <property type="entry name" value="NAD(P)-binding Rossmann-fold domains"/>
    <property type="match status" value="1"/>
</dbReference>
<dbReference type="EMBL" id="FOIU01000005">
    <property type="protein sequence ID" value="SEW49318.1"/>
    <property type="molecule type" value="Genomic_DNA"/>
</dbReference>
<evidence type="ECO:0000256" key="1">
    <source>
        <dbReference type="PROSITE-ProRule" id="PRU00339"/>
    </source>
</evidence>
<dbReference type="Pfam" id="PF13181">
    <property type="entry name" value="TPR_8"/>
    <property type="match status" value="1"/>
</dbReference>
<dbReference type="Gene3D" id="3.40.50.720">
    <property type="entry name" value="NAD(P)-binding Rossmann-like Domain"/>
    <property type="match status" value="1"/>
</dbReference>
<dbReference type="InterPro" id="IPR011990">
    <property type="entry name" value="TPR-like_helical_dom_sf"/>
</dbReference>
<evidence type="ECO:0000313" key="3">
    <source>
        <dbReference type="EMBL" id="SEW49318.1"/>
    </source>
</evidence>
<proteinExistence type="predicted"/>
<feature type="coiled-coil region" evidence="2">
    <location>
        <begin position="174"/>
        <end position="201"/>
    </location>
</feature>
<dbReference type="SUPFAM" id="SSF48452">
    <property type="entry name" value="TPR-like"/>
    <property type="match status" value="1"/>
</dbReference>
<reference evidence="4" key="1">
    <citation type="submission" date="2016-10" db="EMBL/GenBank/DDBJ databases">
        <authorList>
            <person name="Varghese N."/>
            <person name="Submissions S."/>
        </authorList>
    </citation>
    <scope>NUCLEOTIDE SEQUENCE [LARGE SCALE GENOMIC DNA]</scope>
    <source>
        <strain evidence="4">DSM 17724</strain>
    </source>
</reference>
<keyword evidence="4" id="KW-1185">Reference proteome</keyword>
<name>A0A1I0S3F4_9FLAO</name>
<dbReference type="InterPro" id="IPR036291">
    <property type="entry name" value="NAD(P)-bd_dom_sf"/>
</dbReference>
<dbReference type="GO" id="GO:0016491">
    <property type="term" value="F:oxidoreductase activity"/>
    <property type="evidence" value="ECO:0007669"/>
    <property type="project" value="TreeGrafter"/>
</dbReference>
<dbReference type="Gene3D" id="1.25.40.10">
    <property type="entry name" value="Tetratricopeptide repeat domain"/>
    <property type="match status" value="1"/>
</dbReference>
<keyword evidence="1" id="KW-0802">TPR repeat</keyword>
<dbReference type="Pfam" id="PF12895">
    <property type="entry name" value="ANAPC3"/>
    <property type="match status" value="1"/>
</dbReference>
<dbReference type="OrthoDB" id="1219611at2"/>
<gene>
    <name evidence="3" type="ORF">SAMN05421841_4120</name>
</gene>
<dbReference type="AlphaFoldDB" id="A0A1I0S3F4"/>
<dbReference type="RefSeq" id="WP_139176912.1">
    <property type="nucleotide sequence ID" value="NZ_FOIU01000005.1"/>
</dbReference>
<protein>
    <submittedName>
        <fullName evidence="3">Tetratricopeptide repeat-containing protein</fullName>
    </submittedName>
</protein>
<dbReference type="STRING" id="356305.SAMN05421841_4120"/>
<evidence type="ECO:0000313" key="4">
    <source>
        <dbReference type="Proteomes" id="UP000199469"/>
    </source>
</evidence>